<comment type="caution">
    <text evidence="1">The sequence shown here is derived from an EMBL/GenBank/DDBJ whole genome shotgun (WGS) entry which is preliminary data.</text>
</comment>
<dbReference type="Proteomes" id="UP001183388">
    <property type="component" value="Unassembled WGS sequence"/>
</dbReference>
<organism evidence="1 2">
    <name type="scientific">Streptomyces boetiae</name>
    <dbReference type="NCBI Taxonomy" id="3075541"/>
    <lineage>
        <taxon>Bacteria</taxon>
        <taxon>Bacillati</taxon>
        <taxon>Actinomycetota</taxon>
        <taxon>Actinomycetes</taxon>
        <taxon>Kitasatosporales</taxon>
        <taxon>Streptomycetaceae</taxon>
        <taxon>Streptomyces</taxon>
    </lineage>
</organism>
<accession>A0ABU2LAQ5</accession>
<evidence type="ECO:0000313" key="2">
    <source>
        <dbReference type="Proteomes" id="UP001183388"/>
    </source>
</evidence>
<reference evidence="2" key="1">
    <citation type="submission" date="2023-07" db="EMBL/GenBank/DDBJ databases">
        <title>30 novel species of actinomycetes from the DSMZ collection.</title>
        <authorList>
            <person name="Nouioui I."/>
        </authorList>
    </citation>
    <scope>NUCLEOTIDE SEQUENCE [LARGE SCALE GENOMIC DNA]</scope>
    <source>
        <strain evidence="2">DSM 44917</strain>
    </source>
</reference>
<gene>
    <name evidence="1" type="ORF">RM780_17055</name>
</gene>
<dbReference type="RefSeq" id="WP_311631595.1">
    <property type="nucleotide sequence ID" value="NZ_JAVREN010000024.1"/>
</dbReference>
<evidence type="ECO:0000313" key="1">
    <source>
        <dbReference type="EMBL" id="MDT0308656.1"/>
    </source>
</evidence>
<protein>
    <submittedName>
        <fullName evidence="1">Uncharacterized protein</fullName>
    </submittedName>
</protein>
<dbReference type="EMBL" id="JAVREN010000024">
    <property type="protein sequence ID" value="MDT0308656.1"/>
    <property type="molecule type" value="Genomic_DNA"/>
</dbReference>
<proteinExistence type="predicted"/>
<sequence>MARAESRYRVLDADEAERRFALASRSGFPYLGPARQEIRLYEGGWHVRGDLLSNFAPENRPYHVIVDGDLTVEGTLDWATEDHPSVILVTGDLRARAVLLSGSPAAPELVVQGTLRADHGVLGYLSGPRGGRLRVAGRTETPVVLAIEDFTMTFAHPPAAAVLGDAGSYSGPPQLALRPFDEALHENLLRADGEPDPHETGSALAFGRPVLRAAGA</sequence>
<name>A0ABU2LAQ5_9ACTN</name>
<keyword evidence="2" id="KW-1185">Reference proteome</keyword>